<proteinExistence type="predicted"/>
<gene>
    <name evidence="2" type="ORF">PCOR1329_LOCUS47663</name>
</gene>
<protein>
    <submittedName>
        <fullName evidence="2">Uncharacterized protein</fullName>
    </submittedName>
</protein>
<feature type="transmembrane region" description="Helical" evidence="1">
    <location>
        <begin position="17"/>
        <end position="35"/>
    </location>
</feature>
<reference evidence="2" key="1">
    <citation type="submission" date="2023-10" db="EMBL/GenBank/DDBJ databases">
        <authorList>
            <person name="Chen Y."/>
            <person name="Shah S."/>
            <person name="Dougan E. K."/>
            <person name="Thang M."/>
            <person name="Chan C."/>
        </authorList>
    </citation>
    <scope>NUCLEOTIDE SEQUENCE [LARGE SCALE GENOMIC DNA]</scope>
</reference>
<evidence type="ECO:0000313" key="3">
    <source>
        <dbReference type="Proteomes" id="UP001189429"/>
    </source>
</evidence>
<keyword evidence="1" id="KW-0472">Membrane</keyword>
<name>A0ABN9UHM7_9DINO</name>
<feature type="non-terminal residue" evidence="2">
    <location>
        <position position="154"/>
    </location>
</feature>
<evidence type="ECO:0000256" key="1">
    <source>
        <dbReference type="SAM" id="Phobius"/>
    </source>
</evidence>
<sequence length="154" mass="16479">MHWIGSSQEPLSQQMNAYRILAIFFFVNAALFVSWHGSQWLQQGGAAKASQLQRSGGAAGAGSQDIFSEAIQKGAAALREGVDRGLRRAGISGYVLELSELQLGNFPGGTGDLSLRLRVGRDEQRTKAREPASGSLSARFGEVFHVEASKDSQG</sequence>
<comment type="caution">
    <text evidence="2">The sequence shown here is derived from an EMBL/GenBank/DDBJ whole genome shotgun (WGS) entry which is preliminary data.</text>
</comment>
<keyword evidence="3" id="KW-1185">Reference proteome</keyword>
<organism evidence="2 3">
    <name type="scientific">Prorocentrum cordatum</name>
    <dbReference type="NCBI Taxonomy" id="2364126"/>
    <lineage>
        <taxon>Eukaryota</taxon>
        <taxon>Sar</taxon>
        <taxon>Alveolata</taxon>
        <taxon>Dinophyceae</taxon>
        <taxon>Prorocentrales</taxon>
        <taxon>Prorocentraceae</taxon>
        <taxon>Prorocentrum</taxon>
    </lineage>
</organism>
<keyword evidence="1" id="KW-0812">Transmembrane</keyword>
<evidence type="ECO:0000313" key="2">
    <source>
        <dbReference type="EMBL" id="CAK0857574.1"/>
    </source>
</evidence>
<dbReference type="Proteomes" id="UP001189429">
    <property type="component" value="Unassembled WGS sequence"/>
</dbReference>
<dbReference type="EMBL" id="CAUYUJ010015742">
    <property type="protein sequence ID" value="CAK0857574.1"/>
    <property type="molecule type" value="Genomic_DNA"/>
</dbReference>
<accession>A0ABN9UHM7</accession>
<keyword evidence="1" id="KW-1133">Transmembrane helix</keyword>